<proteinExistence type="predicted"/>
<accession>A0A1I8A7P9</accession>
<protein>
    <submittedName>
        <fullName evidence="3">Uncharacterized protein</fullName>
    </submittedName>
</protein>
<dbReference type="AlphaFoldDB" id="A0A1I8A7P9"/>
<keyword evidence="2" id="KW-1185">Reference proteome</keyword>
<dbReference type="WBParaSite" id="L893_g33839.t1">
    <property type="protein sequence ID" value="L893_g33839.t1"/>
    <property type="gene ID" value="L893_g33839"/>
</dbReference>
<feature type="compositionally biased region" description="Basic residues" evidence="1">
    <location>
        <begin position="184"/>
        <end position="194"/>
    </location>
</feature>
<feature type="compositionally biased region" description="Polar residues" evidence="1">
    <location>
        <begin position="153"/>
        <end position="162"/>
    </location>
</feature>
<organism evidence="2 3">
    <name type="scientific">Steinernema glaseri</name>
    <dbReference type="NCBI Taxonomy" id="37863"/>
    <lineage>
        <taxon>Eukaryota</taxon>
        <taxon>Metazoa</taxon>
        <taxon>Ecdysozoa</taxon>
        <taxon>Nematoda</taxon>
        <taxon>Chromadorea</taxon>
        <taxon>Rhabditida</taxon>
        <taxon>Tylenchina</taxon>
        <taxon>Panagrolaimomorpha</taxon>
        <taxon>Strongyloidoidea</taxon>
        <taxon>Steinernematidae</taxon>
        <taxon>Steinernema</taxon>
    </lineage>
</organism>
<feature type="compositionally biased region" description="Low complexity" evidence="1">
    <location>
        <begin position="129"/>
        <end position="140"/>
    </location>
</feature>
<feature type="region of interest" description="Disordered" evidence="1">
    <location>
        <begin position="53"/>
        <end position="102"/>
    </location>
</feature>
<evidence type="ECO:0000313" key="2">
    <source>
        <dbReference type="Proteomes" id="UP000095287"/>
    </source>
</evidence>
<feature type="region of interest" description="Disordered" evidence="1">
    <location>
        <begin position="118"/>
        <end position="230"/>
    </location>
</feature>
<reference evidence="3" key="1">
    <citation type="submission" date="2016-11" db="UniProtKB">
        <authorList>
            <consortium name="WormBaseParasite"/>
        </authorList>
    </citation>
    <scope>IDENTIFICATION</scope>
</reference>
<dbReference type="Proteomes" id="UP000095287">
    <property type="component" value="Unplaced"/>
</dbReference>
<feature type="compositionally biased region" description="Basic and acidic residues" evidence="1">
    <location>
        <begin position="81"/>
        <end position="93"/>
    </location>
</feature>
<evidence type="ECO:0000256" key="1">
    <source>
        <dbReference type="SAM" id="MobiDB-lite"/>
    </source>
</evidence>
<evidence type="ECO:0000313" key="3">
    <source>
        <dbReference type="WBParaSite" id="L893_g33839.t1"/>
    </source>
</evidence>
<name>A0A1I8A7P9_9BILA</name>
<feature type="compositionally biased region" description="Polar residues" evidence="1">
    <location>
        <begin position="169"/>
        <end position="181"/>
    </location>
</feature>
<sequence length="230" mass="24455">MPDEIHGGYEEMENGDEDMVNGIEDLRSRLIEAIPLYSDRLYRPDQNYANNIGTASVEREGDAAGGSADSLSRPITIEVNKVGEKEARQERSSPDSTLEGFEQEALRRNLRIAQVVEDVAAGYHDEPGNDGNSDGSSSSPRDGEVSEPDGSGALQSSSNGSGPSHDPEQQSIETDPSSPQASGKGRHTGSKRKLPAPSESLLKRAPAKSPERKSSAKPPVRSPTTSANSA</sequence>